<keyword evidence="2" id="KW-0378">Hydrolase</keyword>
<dbReference type="PRINTS" id="PR00111">
    <property type="entry name" value="ABHYDROLASE"/>
</dbReference>
<dbReference type="Proteomes" id="UP001555786">
    <property type="component" value="Unassembled WGS sequence"/>
</dbReference>
<evidence type="ECO:0000259" key="1">
    <source>
        <dbReference type="Pfam" id="PF00561"/>
    </source>
</evidence>
<organism evidence="2 3">
    <name type="scientific">Labrys neptuniae</name>
    <dbReference type="NCBI Taxonomy" id="376174"/>
    <lineage>
        <taxon>Bacteria</taxon>
        <taxon>Pseudomonadati</taxon>
        <taxon>Pseudomonadota</taxon>
        <taxon>Alphaproteobacteria</taxon>
        <taxon>Hyphomicrobiales</taxon>
        <taxon>Xanthobacteraceae</taxon>
        <taxon>Labrys</taxon>
    </lineage>
</organism>
<protein>
    <submittedName>
        <fullName evidence="2">Alpha/beta hydrolase</fullName>
    </submittedName>
</protein>
<dbReference type="InterPro" id="IPR050471">
    <property type="entry name" value="AB_hydrolase"/>
</dbReference>
<dbReference type="Pfam" id="PF00561">
    <property type="entry name" value="Abhydrolase_1"/>
    <property type="match status" value="1"/>
</dbReference>
<dbReference type="InterPro" id="IPR029058">
    <property type="entry name" value="AB_hydrolase_fold"/>
</dbReference>
<dbReference type="EMBL" id="JBFNQD010000022">
    <property type="protein sequence ID" value="MEW9310153.1"/>
    <property type="molecule type" value="Genomic_DNA"/>
</dbReference>
<keyword evidence="3" id="KW-1185">Reference proteome</keyword>
<proteinExistence type="predicted"/>
<accession>A0ABV3PXM2</accession>
<name>A0ABV3PXM2_9HYPH</name>
<reference evidence="2 3" key="1">
    <citation type="submission" date="2024-07" db="EMBL/GenBank/DDBJ databases">
        <title>Description of Labrys sedimenti sp. nov., isolated from a diclofenac-degrading enrichment culture.</title>
        <authorList>
            <person name="Tancsics A."/>
            <person name="Csepanyi A."/>
        </authorList>
    </citation>
    <scope>NUCLEOTIDE SEQUENCE [LARGE SCALE GENOMIC DNA]</scope>
    <source>
        <strain evidence="2 3">LMG 23578</strain>
    </source>
</reference>
<dbReference type="Gene3D" id="3.40.50.1820">
    <property type="entry name" value="alpha/beta hydrolase"/>
    <property type="match status" value="1"/>
</dbReference>
<dbReference type="PANTHER" id="PTHR43433">
    <property type="entry name" value="HYDROLASE, ALPHA/BETA FOLD FAMILY PROTEIN"/>
    <property type="match status" value="1"/>
</dbReference>
<gene>
    <name evidence="2" type="ORF">ABXS05_31735</name>
</gene>
<evidence type="ECO:0000313" key="2">
    <source>
        <dbReference type="EMBL" id="MEW9310153.1"/>
    </source>
</evidence>
<dbReference type="PANTHER" id="PTHR43433:SF5">
    <property type="entry name" value="AB HYDROLASE-1 DOMAIN-CONTAINING PROTEIN"/>
    <property type="match status" value="1"/>
</dbReference>
<dbReference type="GO" id="GO:0016787">
    <property type="term" value="F:hydrolase activity"/>
    <property type="evidence" value="ECO:0007669"/>
    <property type="project" value="UniProtKB-KW"/>
</dbReference>
<dbReference type="RefSeq" id="WP_367626669.1">
    <property type="nucleotide sequence ID" value="NZ_JBFNQD010000022.1"/>
</dbReference>
<dbReference type="InterPro" id="IPR000073">
    <property type="entry name" value="AB_hydrolase_1"/>
</dbReference>
<feature type="domain" description="AB hydrolase-1" evidence="1">
    <location>
        <begin position="21"/>
        <end position="238"/>
    </location>
</feature>
<dbReference type="SUPFAM" id="SSF53474">
    <property type="entry name" value="alpha/beta-Hydrolases"/>
    <property type="match status" value="1"/>
</dbReference>
<comment type="caution">
    <text evidence="2">The sequence shown here is derived from an EMBL/GenBank/DDBJ whole genome shotgun (WGS) entry which is preliminary data.</text>
</comment>
<sequence>MSVFQRHGLRLAVHDRGSGMPVVFQHGLCGDAAQPAEAFPFELPARCLTLECRGHGGSEAGDPGLLSIATFADDLAGWLDSLALGPAVLGGISMGAAIALRLAVTRPELVRALVLARPAWIAEAAPANMAPNAQVGALLARHGAEEARALFEASDTARELATSAPDNLASLRGFFTREPQAVTAALLARISADGPGVSRTDIAALRIPTLVIGTEVDAIHPLGHAETLAALIPGARLARITPKALDKPRYVQDFRATLAQFLSETPA</sequence>
<evidence type="ECO:0000313" key="3">
    <source>
        <dbReference type="Proteomes" id="UP001555786"/>
    </source>
</evidence>